<evidence type="ECO:0000313" key="2">
    <source>
        <dbReference type="EMBL" id="QIW95827.1"/>
    </source>
</evidence>
<organism evidence="2 3">
    <name type="scientific">Peltaster fructicola</name>
    <dbReference type="NCBI Taxonomy" id="286661"/>
    <lineage>
        <taxon>Eukaryota</taxon>
        <taxon>Fungi</taxon>
        <taxon>Dikarya</taxon>
        <taxon>Ascomycota</taxon>
        <taxon>Pezizomycotina</taxon>
        <taxon>Dothideomycetes</taxon>
        <taxon>Dothideomycetes incertae sedis</taxon>
        <taxon>Peltaster</taxon>
    </lineage>
</organism>
<dbReference type="AlphaFoldDB" id="A0A6H0XMH8"/>
<dbReference type="SUPFAM" id="SSF51695">
    <property type="entry name" value="PLC-like phosphodiesterases"/>
    <property type="match status" value="1"/>
</dbReference>
<keyword evidence="3" id="KW-1185">Reference proteome</keyword>
<dbReference type="Proteomes" id="UP000503462">
    <property type="component" value="Chromosome 1"/>
</dbReference>
<dbReference type="OrthoDB" id="1046782at2759"/>
<dbReference type="GO" id="GO:0006629">
    <property type="term" value="P:lipid metabolic process"/>
    <property type="evidence" value="ECO:0007669"/>
    <property type="project" value="InterPro"/>
</dbReference>
<evidence type="ECO:0000313" key="3">
    <source>
        <dbReference type="Proteomes" id="UP000503462"/>
    </source>
</evidence>
<accession>A0A6H0XMH8</accession>
<dbReference type="EMBL" id="CP051139">
    <property type="protein sequence ID" value="QIW95827.1"/>
    <property type="molecule type" value="Genomic_DNA"/>
</dbReference>
<reference evidence="2 3" key="1">
    <citation type="journal article" date="2016" name="Sci. Rep.">
        <title>Peltaster fructicola genome reveals evolution from an invasive phytopathogen to an ectophytic parasite.</title>
        <authorList>
            <person name="Xu C."/>
            <person name="Chen H."/>
            <person name="Gleason M.L."/>
            <person name="Xu J.R."/>
            <person name="Liu H."/>
            <person name="Zhang R."/>
            <person name="Sun G."/>
        </authorList>
    </citation>
    <scope>NUCLEOTIDE SEQUENCE [LARGE SCALE GENOMIC DNA]</scope>
    <source>
        <strain evidence="2 3">LNHT1506</strain>
    </source>
</reference>
<keyword evidence="1" id="KW-0732">Signal</keyword>
<dbReference type="InterPro" id="IPR017946">
    <property type="entry name" value="PLC-like_Pdiesterase_TIM-brl"/>
</dbReference>
<gene>
    <name evidence="2" type="ORF">AMS68_001345</name>
</gene>
<sequence length="399" mass="44532">MLVVTALSLSLLLGLGDARGWWNHHGQPWDENTSSGLADFALGKVLSDAAPVFGPYKDVQSNTSTWMDAYPDETLIVHMNLPGTHDAATWNYSAETQERNRPITDLAHIIEYSSDWWRCQNRSYIDMLNDGIRVFDLRYAFDVTNTTLVFWHGPALQSQTASVDDAMYGYYKWLDDHPSEAIFLSFQYQSNTQPYGTNNAAVQLALYRILTSPAAKQYIKQDHTTGTLGDSRGKITLLRRFDLKNLPASYSAALPGLHFSPDDWTDNGANITLHYNDQNDTAYIEDYYSPQTARGSSSEENIRWKVNATEAHLNFAASDAHPDELFWSFASSTNVLNGQTPVIQALGDGSSTPLGGVNNQLIPFLQGFHGKRLGIVMFDFYEVPAELLSLFLSLQPPPA</sequence>
<evidence type="ECO:0008006" key="4">
    <source>
        <dbReference type="Google" id="ProtNLM"/>
    </source>
</evidence>
<dbReference type="PANTHER" id="PTHR13593">
    <property type="match status" value="1"/>
</dbReference>
<feature type="chain" id="PRO_5026110973" description="Phosphatidylinositol-specific phospholipase C X domain-containing protein" evidence="1">
    <location>
        <begin position="19"/>
        <end position="399"/>
    </location>
</feature>
<name>A0A6H0XMH8_9PEZI</name>
<proteinExistence type="predicted"/>
<dbReference type="Gene3D" id="3.20.20.190">
    <property type="entry name" value="Phosphatidylinositol (PI) phosphodiesterase"/>
    <property type="match status" value="1"/>
</dbReference>
<evidence type="ECO:0000256" key="1">
    <source>
        <dbReference type="SAM" id="SignalP"/>
    </source>
</evidence>
<dbReference type="PANTHER" id="PTHR13593:SF116">
    <property type="entry name" value="PLC-LIKE PHOSPHODIESTERASE"/>
    <property type="match status" value="1"/>
</dbReference>
<dbReference type="GO" id="GO:0008081">
    <property type="term" value="F:phosphoric diester hydrolase activity"/>
    <property type="evidence" value="ECO:0007669"/>
    <property type="project" value="InterPro"/>
</dbReference>
<protein>
    <recommendedName>
        <fullName evidence="4">Phosphatidylinositol-specific phospholipase C X domain-containing protein</fullName>
    </recommendedName>
</protein>
<dbReference type="InterPro" id="IPR051057">
    <property type="entry name" value="PI-PLC_domain"/>
</dbReference>
<feature type="signal peptide" evidence="1">
    <location>
        <begin position="1"/>
        <end position="18"/>
    </location>
</feature>